<dbReference type="EMBL" id="LGSR01000020">
    <property type="protein sequence ID" value="KOS19162.1"/>
    <property type="molecule type" value="Genomic_DNA"/>
</dbReference>
<dbReference type="Pfam" id="PF08101">
    <property type="entry name" value="Msb1-Mug8_dom"/>
    <property type="match status" value="1"/>
</dbReference>
<feature type="region of interest" description="Disordered" evidence="1">
    <location>
        <begin position="568"/>
        <end position="608"/>
    </location>
</feature>
<sequence>MPGLFSRLKAKDFDFRSKKKNAINDLIDAMPPVPKWDDAYTRKTVEPEEIQELLSRSTEELKFRGLDQPLLLLPFRPDSNPTAVRTFIRGFFNPNGKHLSGEALVQDLRLTDPMVIAGVVKWCWSRLQGGVVGWDAYELFKVGEFDSNMARDSFKTFIPLSVENRARQQIIFDFFSLITAVAAHSKTNGFGGRKLSRMAAWWAFEHKETGEGFDGGYSSWLNAADATSHLFFAYLRSLSPEQKPTGIELLPRSLQKLMQETEYPPQRPELLMSKIKKVVMIVDAVSPTPFALLRRANHFQYREDDRELHAFSQYDDPVQALTEECRRVLKAISSANQSHMASLKDPKGTGDASWSRFEDLGFASLEEDEDTSNGFLSSKPKKTEQQQQQQEQQQNQQQPPQSPKQQDGLLASPASLAGDMGRPTTPSWADFLSSGFIDDSQDRASLVLPPEKVLPPINTQSGRHSSQSHRPKPADQPLEPGELASIRVVDLDDAFWWVWMNSLSPEETPERKAAFGRCAVIETQISYGHWLVMEEIIAGAAPEAQEDAYIAEKKSFFSWTKRAKTISRRKSTSRKLLEKSPTAPLPSTAPAATTNTAGSRSSVGPEAHARIQAKAAQLRKDQAQLQQQQLSPTARLRSNSDLMADRRVSVAVQASEVSSALKWVKTYDKDKDHSTSGSNKDTHLSNTTAGRGSPLSPSPTPTESVYSTANSTKDQVDRKPSIAVSTPPTPPADRKDSVVSSLAAPTAPSSRPVSSKDLTTNTAPGIQDRWAQIRKNAADKTPSRKSEDLLRPKLKAMMGDDETSEETIESRVARIKARVAVLTGTMDETTAPQGTVRR</sequence>
<evidence type="ECO:0000313" key="4">
    <source>
        <dbReference type="Proteomes" id="UP000053831"/>
    </source>
</evidence>
<protein>
    <submittedName>
        <fullName evidence="3">Morphogenesis-related protein MSB1</fullName>
    </submittedName>
</protein>
<dbReference type="STRING" id="150374.A0A0M9VTT2"/>
<feature type="compositionally biased region" description="Polar residues" evidence="1">
    <location>
        <begin position="675"/>
        <end position="690"/>
    </location>
</feature>
<reference evidence="3 4" key="1">
    <citation type="submission" date="2015-07" db="EMBL/GenBank/DDBJ databases">
        <title>The genome of the fungus Escovopsis weberi, a specialized disease agent of ant agriculture.</title>
        <authorList>
            <person name="de Man T.J."/>
            <person name="Stajich J.E."/>
            <person name="Kubicek C.P."/>
            <person name="Chenthamara K."/>
            <person name="Atanasova L."/>
            <person name="Druzhinina I.S."/>
            <person name="Birnbaum S."/>
            <person name="Barribeau S.M."/>
            <person name="Teiling C."/>
            <person name="Suen G."/>
            <person name="Currie C."/>
            <person name="Gerardo N.M."/>
        </authorList>
    </citation>
    <scope>NUCLEOTIDE SEQUENCE [LARGE SCALE GENOMIC DNA]</scope>
</reference>
<organism evidence="3 4">
    <name type="scientific">Escovopsis weberi</name>
    <dbReference type="NCBI Taxonomy" id="150374"/>
    <lineage>
        <taxon>Eukaryota</taxon>
        <taxon>Fungi</taxon>
        <taxon>Dikarya</taxon>
        <taxon>Ascomycota</taxon>
        <taxon>Pezizomycotina</taxon>
        <taxon>Sordariomycetes</taxon>
        <taxon>Hypocreomycetidae</taxon>
        <taxon>Hypocreales</taxon>
        <taxon>Hypocreaceae</taxon>
        <taxon>Escovopsis</taxon>
    </lineage>
</organism>
<feature type="region of interest" description="Disordered" evidence="1">
    <location>
        <begin position="367"/>
        <end position="425"/>
    </location>
</feature>
<accession>A0A0M9VTT2</accession>
<evidence type="ECO:0000259" key="2">
    <source>
        <dbReference type="Pfam" id="PF08101"/>
    </source>
</evidence>
<feature type="compositionally biased region" description="Polar residues" evidence="1">
    <location>
        <begin position="747"/>
        <end position="764"/>
    </location>
</feature>
<feature type="compositionally biased region" description="Low complexity" evidence="1">
    <location>
        <begin position="581"/>
        <end position="597"/>
    </location>
</feature>
<keyword evidence="4" id="KW-1185">Reference proteome</keyword>
<feature type="region of interest" description="Disordered" evidence="1">
    <location>
        <begin position="667"/>
        <end position="765"/>
    </location>
</feature>
<dbReference type="OrthoDB" id="3362494at2759"/>
<dbReference type="AlphaFoldDB" id="A0A0M9VTT2"/>
<proteinExistence type="predicted"/>
<feature type="compositionally biased region" description="Low complexity" evidence="1">
    <location>
        <begin position="385"/>
        <end position="406"/>
    </location>
</feature>
<dbReference type="CDD" id="cd04401">
    <property type="entry name" value="RhoGAP_fMSB1"/>
    <property type="match status" value="1"/>
</dbReference>
<dbReference type="InterPro" id="IPR012965">
    <property type="entry name" value="Msb1/Mug8_dom"/>
</dbReference>
<feature type="region of interest" description="Disordered" evidence="1">
    <location>
        <begin position="448"/>
        <end position="480"/>
    </location>
</feature>
<gene>
    <name evidence="3" type="ORF">ESCO_000316</name>
</gene>
<name>A0A0M9VTT2_ESCWE</name>
<dbReference type="InterPro" id="IPR037508">
    <property type="entry name" value="Msb1/Mug8"/>
</dbReference>
<feature type="domain" description="Meiotically up-regulated protein Msb1/Mug8" evidence="2">
    <location>
        <begin position="45"/>
        <end position="535"/>
    </location>
</feature>
<dbReference type="Proteomes" id="UP000053831">
    <property type="component" value="Unassembled WGS sequence"/>
</dbReference>
<dbReference type="PANTHER" id="PTHR28093">
    <property type="entry name" value="MORPHOGENESIS-RELATED PROTEIN MSB1"/>
    <property type="match status" value="1"/>
</dbReference>
<dbReference type="PANTHER" id="PTHR28093:SF1">
    <property type="entry name" value="MORPHOGENESIS-RELATED PROTEIN MSB1"/>
    <property type="match status" value="1"/>
</dbReference>
<evidence type="ECO:0000313" key="3">
    <source>
        <dbReference type="EMBL" id="KOS19162.1"/>
    </source>
</evidence>
<feature type="region of interest" description="Disordered" evidence="1">
    <location>
        <begin position="620"/>
        <end position="641"/>
    </location>
</feature>
<evidence type="ECO:0000256" key="1">
    <source>
        <dbReference type="SAM" id="MobiDB-lite"/>
    </source>
</evidence>
<comment type="caution">
    <text evidence="3">The sequence shown here is derived from an EMBL/GenBank/DDBJ whole genome shotgun (WGS) entry which is preliminary data.</text>
</comment>